<dbReference type="Gene3D" id="2.30.42.10">
    <property type="match status" value="1"/>
</dbReference>
<dbReference type="InterPro" id="IPR009003">
    <property type="entry name" value="Peptidase_S1_PA"/>
</dbReference>
<reference evidence="4 5" key="1">
    <citation type="journal article" date="2014" name="BMC Genomics">
        <title>Comparison of environmental and isolate Sulfobacillus genomes reveals diverse carbon, sulfur, nitrogen, and hydrogen metabolisms.</title>
        <authorList>
            <person name="Justice N.B."/>
            <person name="Norman A."/>
            <person name="Brown C.T."/>
            <person name="Singh A."/>
            <person name="Thomas B.C."/>
            <person name="Banfield J.F."/>
        </authorList>
    </citation>
    <scope>NUCLEOTIDE SEQUENCE [LARGE SCALE GENOMIC DNA]</scope>
    <source>
        <strain evidence="4">AMDSBA3</strain>
    </source>
</reference>
<dbReference type="InterPro" id="IPR036034">
    <property type="entry name" value="PDZ_sf"/>
</dbReference>
<dbReference type="AlphaFoldDB" id="A0A2T2WLR1"/>
<dbReference type="GO" id="GO:0006508">
    <property type="term" value="P:proteolysis"/>
    <property type="evidence" value="ECO:0007669"/>
    <property type="project" value="UniProtKB-KW"/>
</dbReference>
<dbReference type="InterPro" id="IPR001940">
    <property type="entry name" value="Peptidase_S1C"/>
</dbReference>
<dbReference type="EMBL" id="PXYV01000008">
    <property type="protein sequence ID" value="PSR23170.1"/>
    <property type="molecule type" value="Genomic_DNA"/>
</dbReference>
<evidence type="ECO:0000313" key="5">
    <source>
        <dbReference type="Proteomes" id="UP000241848"/>
    </source>
</evidence>
<dbReference type="SMART" id="SM00228">
    <property type="entry name" value="PDZ"/>
    <property type="match status" value="1"/>
</dbReference>
<organism evidence="4 5">
    <name type="scientific">Sulfobacillus acidophilus</name>
    <dbReference type="NCBI Taxonomy" id="53633"/>
    <lineage>
        <taxon>Bacteria</taxon>
        <taxon>Bacillati</taxon>
        <taxon>Bacillota</taxon>
        <taxon>Clostridia</taxon>
        <taxon>Eubacteriales</taxon>
        <taxon>Clostridiales Family XVII. Incertae Sedis</taxon>
        <taxon>Sulfobacillus</taxon>
    </lineage>
</organism>
<dbReference type="PROSITE" id="PS50106">
    <property type="entry name" value="PDZ"/>
    <property type="match status" value="1"/>
</dbReference>
<feature type="domain" description="PDZ" evidence="3">
    <location>
        <begin position="219"/>
        <end position="306"/>
    </location>
</feature>
<keyword evidence="2" id="KW-0378">Hydrolase</keyword>
<dbReference type="Gene3D" id="2.40.10.120">
    <property type="match status" value="1"/>
</dbReference>
<evidence type="ECO:0000256" key="2">
    <source>
        <dbReference type="ARBA" id="ARBA00022801"/>
    </source>
</evidence>
<evidence type="ECO:0000259" key="3">
    <source>
        <dbReference type="PROSITE" id="PS50106"/>
    </source>
</evidence>
<evidence type="ECO:0000313" key="4">
    <source>
        <dbReference type="EMBL" id="PSR23170.1"/>
    </source>
</evidence>
<dbReference type="Pfam" id="PF13180">
    <property type="entry name" value="PDZ_2"/>
    <property type="match status" value="1"/>
</dbReference>
<dbReference type="Proteomes" id="UP000241848">
    <property type="component" value="Unassembled WGS sequence"/>
</dbReference>
<dbReference type="InterPro" id="IPR051201">
    <property type="entry name" value="Chloro_Bact_Ser_Proteases"/>
</dbReference>
<accession>A0A2T2WLR1</accession>
<evidence type="ECO:0000256" key="1">
    <source>
        <dbReference type="ARBA" id="ARBA00022670"/>
    </source>
</evidence>
<dbReference type="SUPFAM" id="SSF50494">
    <property type="entry name" value="Trypsin-like serine proteases"/>
    <property type="match status" value="1"/>
</dbReference>
<comment type="caution">
    <text evidence="4">The sequence shown here is derived from an EMBL/GenBank/DDBJ whole genome shotgun (WGS) entry which is preliminary data.</text>
</comment>
<dbReference type="SUPFAM" id="SSF50156">
    <property type="entry name" value="PDZ domain-like"/>
    <property type="match status" value="1"/>
</dbReference>
<name>A0A2T2WLR1_9FIRM</name>
<protein>
    <submittedName>
        <fullName evidence="4">Peptidase A2</fullName>
    </submittedName>
</protein>
<dbReference type="GO" id="GO:0004252">
    <property type="term" value="F:serine-type endopeptidase activity"/>
    <property type="evidence" value="ECO:0007669"/>
    <property type="project" value="InterPro"/>
</dbReference>
<dbReference type="PRINTS" id="PR00834">
    <property type="entry name" value="PROTEASES2C"/>
</dbReference>
<dbReference type="Pfam" id="PF13365">
    <property type="entry name" value="Trypsin_2"/>
    <property type="match status" value="1"/>
</dbReference>
<sequence>MLAGFGGLLMGVWLMIVVTPRHAPADLNWPVVSVAKKVGPSVVVVINNQKIGGRLQMKGMGSGVILNRNGDIVTNYHVVQGADALTVVLADGHRFRARIVGVDPPTDLAVIQIRAHDLVPITIARSSQVQPGQLVVAIGNSLGLTHTVTVGVISASDRVLYRDGWQYHLIQTDAAINPGNSGGPLVNAQGQLIGINSSKISQSGIEGIGFAIPSDTVQMVSTQLIRYGHVRRPWLGVRLQALPHRALGMLVVAVAAHSPAAQAGLKAGDLLTAIDGRPVRRLRDVVAVLEHEAVGQRVELKVLRGNAVLTMTVQLQELPQRDQKSFVS</sequence>
<dbReference type="InterPro" id="IPR001478">
    <property type="entry name" value="PDZ"/>
</dbReference>
<dbReference type="PANTHER" id="PTHR43343:SF3">
    <property type="entry name" value="PROTEASE DO-LIKE 8, CHLOROPLASTIC"/>
    <property type="match status" value="1"/>
</dbReference>
<dbReference type="PANTHER" id="PTHR43343">
    <property type="entry name" value="PEPTIDASE S12"/>
    <property type="match status" value="1"/>
</dbReference>
<proteinExistence type="predicted"/>
<keyword evidence="1" id="KW-0645">Protease</keyword>
<gene>
    <name evidence="4" type="ORF">C7B45_04230</name>
</gene>